<dbReference type="Proteomes" id="UP001302274">
    <property type="component" value="Unassembled WGS sequence"/>
</dbReference>
<proteinExistence type="predicted"/>
<dbReference type="EMBL" id="JAYGJQ010000001">
    <property type="protein sequence ID" value="MEA9356143.1"/>
    <property type="molecule type" value="Genomic_DNA"/>
</dbReference>
<name>A0ABU5VSW3_9BACT</name>
<protein>
    <recommendedName>
        <fullName evidence="3">Lipoprotein</fullName>
    </recommendedName>
</protein>
<evidence type="ECO:0000313" key="2">
    <source>
        <dbReference type="Proteomes" id="UP001302274"/>
    </source>
</evidence>
<comment type="caution">
    <text evidence="1">The sequence shown here is derived from an EMBL/GenBank/DDBJ whole genome shotgun (WGS) entry which is preliminary data.</text>
</comment>
<gene>
    <name evidence="1" type="ORF">SHI21_08020</name>
</gene>
<dbReference type="RefSeq" id="WP_323575820.1">
    <property type="nucleotide sequence ID" value="NZ_JAYGJQ010000001.1"/>
</dbReference>
<reference evidence="1 2" key="1">
    <citation type="submission" date="2023-11" db="EMBL/GenBank/DDBJ databases">
        <title>A Novel Polar Bacteriovorax (B. antarcticus) Isolated from the Biocrust in Antarctica.</title>
        <authorList>
            <person name="Mun W."/>
            <person name="Choi S.Y."/>
            <person name="Mitchell R.J."/>
        </authorList>
    </citation>
    <scope>NUCLEOTIDE SEQUENCE [LARGE SCALE GENOMIC DNA]</scope>
    <source>
        <strain evidence="1 2">PP10</strain>
    </source>
</reference>
<accession>A0ABU5VSW3</accession>
<evidence type="ECO:0008006" key="3">
    <source>
        <dbReference type="Google" id="ProtNLM"/>
    </source>
</evidence>
<dbReference type="PROSITE" id="PS51257">
    <property type="entry name" value="PROKAR_LIPOPROTEIN"/>
    <property type="match status" value="1"/>
</dbReference>
<keyword evidence="2" id="KW-1185">Reference proteome</keyword>
<sequence length="196" mass="21281">MKTLLPLIAAAALFAGCERIEGQLNVTKAVKLENSRGNSRTIAVGTYTADIKANTKKKITLRLNNESDEKYEFNIPDGSIPTNGTFSYKSATVGQPVDLSGSVATNVTESGIGQTTESCQYQQPVQSCWPLPNGGMSCSTHMETRFGTRWIQYFDRTTSRDVGLSIAVANTNEEAAQFSGHNTTVERVVMNASQCR</sequence>
<evidence type="ECO:0000313" key="1">
    <source>
        <dbReference type="EMBL" id="MEA9356143.1"/>
    </source>
</evidence>
<organism evidence="1 2">
    <name type="scientific">Bacteriovorax antarcticus</name>
    <dbReference type="NCBI Taxonomy" id="3088717"/>
    <lineage>
        <taxon>Bacteria</taxon>
        <taxon>Pseudomonadati</taxon>
        <taxon>Bdellovibrionota</taxon>
        <taxon>Bacteriovoracia</taxon>
        <taxon>Bacteriovoracales</taxon>
        <taxon>Bacteriovoracaceae</taxon>
        <taxon>Bacteriovorax</taxon>
    </lineage>
</organism>